<feature type="region of interest" description="Disordered" evidence="1">
    <location>
        <begin position="1"/>
        <end position="97"/>
    </location>
</feature>
<dbReference type="RefSeq" id="XP_046122368.1">
    <property type="nucleotide sequence ID" value="XM_046264521.1"/>
</dbReference>
<feature type="compositionally biased region" description="Basic and acidic residues" evidence="1">
    <location>
        <begin position="241"/>
        <end position="259"/>
    </location>
</feature>
<feature type="compositionally biased region" description="Basic and acidic residues" evidence="1">
    <location>
        <begin position="177"/>
        <end position="199"/>
    </location>
</feature>
<name>A0A9P7ZUA1_9HYPO</name>
<accession>A0A9P7ZUA1</accession>
<feature type="compositionally biased region" description="Basic and acidic residues" evidence="1">
    <location>
        <begin position="280"/>
        <end position="302"/>
    </location>
</feature>
<reference evidence="2" key="1">
    <citation type="journal article" date="2021" name="IMA Fungus">
        <title>Genomic characterization of three marine fungi, including Emericellopsis atlantica sp. nov. with signatures of a generalist lifestyle and marine biomass degradation.</title>
        <authorList>
            <person name="Hagestad O.C."/>
            <person name="Hou L."/>
            <person name="Andersen J.H."/>
            <person name="Hansen E.H."/>
            <person name="Altermark B."/>
            <person name="Li C."/>
            <person name="Kuhnert E."/>
            <person name="Cox R.J."/>
            <person name="Crous P.W."/>
            <person name="Spatafora J.W."/>
            <person name="Lail K."/>
            <person name="Amirebrahimi M."/>
            <person name="Lipzen A."/>
            <person name="Pangilinan J."/>
            <person name="Andreopoulos W."/>
            <person name="Hayes R.D."/>
            <person name="Ng V."/>
            <person name="Grigoriev I.V."/>
            <person name="Jackson S.A."/>
            <person name="Sutton T.D.S."/>
            <person name="Dobson A.D.W."/>
            <person name="Rama T."/>
        </authorList>
    </citation>
    <scope>NUCLEOTIDE SEQUENCE</scope>
    <source>
        <strain evidence="2">TS7</strain>
    </source>
</reference>
<evidence type="ECO:0000256" key="1">
    <source>
        <dbReference type="SAM" id="MobiDB-lite"/>
    </source>
</evidence>
<proteinExistence type="predicted"/>
<evidence type="ECO:0000313" key="2">
    <source>
        <dbReference type="EMBL" id="KAG9258444.1"/>
    </source>
</evidence>
<evidence type="ECO:0000313" key="3">
    <source>
        <dbReference type="Proteomes" id="UP000887229"/>
    </source>
</evidence>
<protein>
    <submittedName>
        <fullName evidence="2">Uncharacterized protein</fullName>
    </submittedName>
</protein>
<dbReference type="OrthoDB" id="10386347at2759"/>
<keyword evidence="3" id="KW-1185">Reference proteome</keyword>
<feature type="region of interest" description="Disordered" evidence="1">
    <location>
        <begin position="114"/>
        <end position="335"/>
    </location>
</feature>
<dbReference type="Proteomes" id="UP000887229">
    <property type="component" value="Unassembled WGS sequence"/>
</dbReference>
<feature type="compositionally biased region" description="Polar residues" evidence="1">
    <location>
        <begin position="159"/>
        <end position="173"/>
    </location>
</feature>
<sequence>MAYQSDFAAGAPANKNFSKIGPRTPGQHTQLPSPATRRATRSTRKMMPESPLLSANALEEFDKARRAQIKQEKGAGSGKRQATTGKAHRTMKEEMAKSTAVNQAALGYQGHSAKTVHPLTYSPPSTSAFESPRLGTPEERTGMNATSASTPSSIPSSPLQRLNSKHSVQPSRQMQKRTQDDLCRELNERSCDAQDKSEEQVQQQERSTAMRGRVPLANVDAAAEGDSREETMSVPINLGHNGDDDKQGHNRPCDPETPPRGKRSRRRQNRQEFPEEDEPAVQKERPSANSRERAGHKEHKGEGSYSGVRRREDRESSEQPEIPGAGGMVPGPQDPSNFPWNPNLAWNCLAIALYAILLLMLAAGSAWLPYRIIYGDPFAVRHQPAYYNEPFLDGTASYSAPADLFSEPLPLFDDLSAMHRGLISLSSFRAFGSGDAWSNQDPTHNITSIFQNVLPLGDFWDTKTYEFSRSPGFDKDTIVLDPESLVVPKNRGEATLIDLVHLHGSVRHNLQISIYQLGVAASESRHTQDWFSDIQNRLDELSYAADLDSSNDSRDYRADDDPLRVTYSPNAHLSPMKALEDVKETKTEVSSDHPGVHMQQRMQKTSLLAQLEVTRDQLDMLRHLLAHASIENLKHIKDKESGFDFWKTFKRAVLYFRPGAPLYHAVQNAEGAVDLNPWRRQVNHLSTEISAMIEDLETVVKCESDIGMQIDALVTAHAHPYETVVWRGEQYVWSEKLDGWITYRETKSQKSAEPMYGWATDARAQAAHGLRACRPLLNVVTNHGKADAKLNAADQKGDKETRGLHAVRQYVPGAKCLAARYRFDADAARKQQEQIWAEKGLWRMEYWMTREWVIEE</sequence>
<dbReference type="AlphaFoldDB" id="A0A9P7ZUA1"/>
<gene>
    <name evidence="2" type="ORF">F5Z01DRAFT_670164</name>
</gene>
<feature type="compositionally biased region" description="Low complexity" evidence="1">
    <location>
        <begin position="145"/>
        <end position="158"/>
    </location>
</feature>
<comment type="caution">
    <text evidence="2">The sequence shown here is derived from an EMBL/GenBank/DDBJ whole genome shotgun (WGS) entry which is preliminary data.</text>
</comment>
<dbReference type="EMBL" id="MU251243">
    <property type="protein sequence ID" value="KAG9258444.1"/>
    <property type="molecule type" value="Genomic_DNA"/>
</dbReference>
<dbReference type="GeneID" id="70295424"/>
<feature type="compositionally biased region" description="Basic and acidic residues" evidence="1">
    <location>
        <begin position="60"/>
        <end position="73"/>
    </location>
</feature>
<organism evidence="2 3">
    <name type="scientific">Emericellopsis atlantica</name>
    <dbReference type="NCBI Taxonomy" id="2614577"/>
    <lineage>
        <taxon>Eukaryota</taxon>
        <taxon>Fungi</taxon>
        <taxon>Dikarya</taxon>
        <taxon>Ascomycota</taxon>
        <taxon>Pezizomycotina</taxon>
        <taxon>Sordariomycetes</taxon>
        <taxon>Hypocreomycetidae</taxon>
        <taxon>Hypocreales</taxon>
        <taxon>Bionectriaceae</taxon>
        <taxon>Emericellopsis</taxon>
    </lineage>
</organism>